<feature type="coiled-coil region" evidence="8">
    <location>
        <begin position="173"/>
        <end position="207"/>
    </location>
</feature>
<evidence type="ECO:0000256" key="4">
    <source>
        <dbReference type="ARBA" id="ARBA00022452"/>
    </source>
</evidence>
<feature type="chain" id="PRO_5027990343" evidence="9">
    <location>
        <begin position="21"/>
        <end position="426"/>
    </location>
</feature>
<gene>
    <name evidence="10" type="ORF">ENJ42_09795</name>
</gene>
<dbReference type="PANTHER" id="PTHR30026">
    <property type="entry name" value="OUTER MEMBRANE PROTEIN TOLC"/>
    <property type="match status" value="1"/>
</dbReference>
<dbReference type="Proteomes" id="UP000885830">
    <property type="component" value="Unassembled WGS sequence"/>
</dbReference>
<comment type="caution">
    <text evidence="10">The sequence shown here is derived from an EMBL/GenBank/DDBJ whole genome shotgun (WGS) entry which is preliminary data.</text>
</comment>
<comment type="similarity">
    <text evidence="2">Belongs to the outer membrane factor (OMF) (TC 1.B.17) family.</text>
</comment>
<comment type="subcellular location">
    <subcellularLocation>
        <location evidence="1">Cell outer membrane</location>
    </subcellularLocation>
</comment>
<dbReference type="GO" id="GO:0015288">
    <property type="term" value="F:porin activity"/>
    <property type="evidence" value="ECO:0007669"/>
    <property type="project" value="TreeGrafter"/>
</dbReference>
<keyword evidence="6" id="KW-0472">Membrane</keyword>
<keyword evidence="3" id="KW-0813">Transport</keyword>
<dbReference type="GO" id="GO:0009279">
    <property type="term" value="C:cell outer membrane"/>
    <property type="evidence" value="ECO:0007669"/>
    <property type="project" value="UniProtKB-SubCell"/>
</dbReference>
<protein>
    <submittedName>
        <fullName evidence="10">TolC family protein</fullName>
    </submittedName>
</protein>
<proteinExistence type="inferred from homology"/>
<keyword evidence="7" id="KW-0998">Cell outer membrane</keyword>
<dbReference type="GO" id="GO:1990281">
    <property type="term" value="C:efflux pump complex"/>
    <property type="evidence" value="ECO:0007669"/>
    <property type="project" value="TreeGrafter"/>
</dbReference>
<dbReference type="GO" id="GO:0015562">
    <property type="term" value="F:efflux transmembrane transporter activity"/>
    <property type="evidence" value="ECO:0007669"/>
    <property type="project" value="InterPro"/>
</dbReference>
<evidence type="ECO:0000256" key="8">
    <source>
        <dbReference type="SAM" id="Coils"/>
    </source>
</evidence>
<dbReference type="AlphaFoldDB" id="A0A7C5QQN9"/>
<keyword evidence="5" id="KW-0812">Transmembrane</keyword>
<evidence type="ECO:0000256" key="9">
    <source>
        <dbReference type="SAM" id="SignalP"/>
    </source>
</evidence>
<dbReference type="InterPro" id="IPR003423">
    <property type="entry name" value="OMP_efflux"/>
</dbReference>
<evidence type="ECO:0000256" key="7">
    <source>
        <dbReference type="ARBA" id="ARBA00023237"/>
    </source>
</evidence>
<evidence type="ECO:0000313" key="10">
    <source>
        <dbReference type="EMBL" id="HHL43901.1"/>
    </source>
</evidence>
<dbReference type="PANTHER" id="PTHR30026:SF20">
    <property type="entry name" value="OUTER MEMBRANE PROTEIN TOLC"/>
    <property type="match status" value="1"/>
</dbReference>
<organism evidence="10">
    <name type="scientific">Hellea balneolensis</name>
    <dbReference type="NCBI Taxonomy" id="287478"/>
    <lineage>
        <taxon>Bacteria</taxon>
        <taxon>Pseudomonadati</taxon>
        <taxon>Pseudomonadota</taxon>
        <taxon>Alphaproteobacteria</taxon>
        <taxon>Maricaulales</taxon>
        <taxon>Robiginitomaculaceae</taxon>
        <taxon>Hellea</taxon>
    </lineage>
</organism>
<evidence type="ECO:0000256" key="2">
    <source>
        <dbReference type="ARBA" id="ARBA00007613"/>
    </source>
</evidence>
<dbReference type="EMBL" id="DRMJ01000514">
    <property type="protein sequence ID" value="HHL43901.1"/>
    <property type="molecule type" value="Genomic_DNA"/>
</dbReference>
<keyword evidence="9" id="KW-0732">Signal</keyword>
<evidence type="ECO:0000256" key="5">
    <source>
        <dbReference type="ARBA" id="ARBA00022692"/>
    </source>
</evidence>
<dbReference type="SUPFAM" id="SSF56954">
    <property type="entry name" value="Outer membrane efflux proteins (OEP)"/>
    <property type="match status" value="1"/>
</dbReference>
<accession>A0A7C5QQN9</accession>
<sequence length="426" mass="45561">MRKLTLLVSVLYGAMCSVQAGALTPIHLKDAVAKAQTVSPQAEISDLQVDFASARSRQARAKTGFQVGIEGELGASYVDFTSNDASLTPNQIGIGAQKVLYSSGQLEAGIKRSDLEIEAAKFGSEQTRNSLAMQTSLAYGNLWFAEQAVGIRQKKVETLNLHLRQADARFAQGENTKTDISLAKARLAEAEAELAGAKAALAAASATLSRLSGVEDPRTTIRDLETAIHIPVTGDVALNKVLGQYPGLQAAKASARAAGEGVREAKGGFGPKLSLDVSAGTAQDSFFFFTDRINDTKALLKFSVPLYTSGMKKASVDAARVQKAIAEARIRDTALKLREQYTSLQGRLAARRAALAAAKRGVEAATNRTSGARKEYEAGLRTFVNLMDAEDERRIAEIRKAAAERDLFATKIRLLELMGALNSQLN</sequence>
<keyword evidence="4" id="KW-1134">Transmembrane beta strand</keyword>
<dbReference type="Pfam" id="PF02321">
    <property type="entry name" value="OEP"/>
    <property type="match status" value="2"/>
</dbReference>
<feature type="signal peptide" evidence="9">
    <location>
        <begin position="1"/>
        <end position="20"/>
    </location>
</feature>
<evidence type="ECO:0000256" key="6">
    <source>
        <dbReference type="ARBA" id="ARBA00023136"/>
    </source>
</evidence>
<evidence type="ECO:0000256" key="3">
    <source>
        <dbReference type="ARBA" id="ARBA00022448"/>
    </source>
</evidence>
<evidence type="ECO:0000256" key="1">
    <source>
        <dbReference type="ARBA" id="ARBA00004442"/>
    </source>
</evidence>
<reference evidence="10" key="1">
    <citation type="journal article" date="2020" name="mSystems">
        <title>Genome- and Community-Level Interaction Insights into Carbon Utilization and Element Cycling Functions of Hydrothermarchaeota in Hydrothermal Sediment.</title>
        <authorList>
            <person name="Zhou Z."/>
            <person name="Liu Y."/>
            <person name="Xu W."/>
            <person name="Pan J."/>
            <person name="Luo Z.H."/>
            <person name="Li M."/>
        </authorList>
    </citation>
    <scope>NUCLEOTIDE SEQUENCE [LARGE SCALE GENOMIC DNA]</scope>
    <source>
        <strain evidence="10">HyVt-485</strain>
    </source>
</reference>
<dbReference type="Gene3D" id="1.20.1600.10">
    <property type="entry name" value="Outer membrane efflux proteins (OEP)"/>
    <property type="match status" value="1"/>
</dbReference>
<keyword evidence="8" id="KW-0175">Coiled coil</keyword>
<name>A0A7C5QQN9_9PROT</name>
<dbReference type="InterPro" id="IPR051906">
    <property type="entry name" value="TolC-like"/>
</dbReference>